<name>X0B3E2_FUSOX</name>
<dbReference type="EMBL" id="KI979560">
    <property type="protein sequence ID" value="EXK76246.1"/>
    <property type="molecule type" value="Genomic_DNA"/>
</dbReference>
<dbReference type="InterPro" id="IPR036875">
    <property type="entry name" value="Znf_CCHC_sf"/>
</dbReference>
<dbReference type="Proteomes" id="UP000030663">
    <property type="component" value="Unassembled WGS sequence"/>
</dbReference>
<dbReference type="InterPro" id="IPR001878">
    <property type="entry name" value="Znf_CCHC"/>
</dbReference>
<dbReference type="SMART" id="SM00343">
    <property type="entry name" value="ZnF_C2HC"/>
    <property type="match status" value="3"/>
</dbReference>
<dbReference type="OrthoDB" id="5147020at2759"/>
<dbReference type="AlphaFoldDB" id="X0B3E2"/>
<keyword evidence="3" id="KW-1185">Reference proteome</keyword>
<accession>X0B3E2</accession>
<evidence type="ECO:0000313" key="3">
    <source>
        <dbReference type="Proteomes" id="UP000030663"/>
    </source>
</evidence>
<proteinExistence type="predicted"/>
<dbReference type="HOGENOM" id="CLU_039092_2_0_1"/>
<protein>
    <recommendedName>
        <fullName evidence="1">CCHC-type domain-containing protein</fullName>
    </recommendedName>
</protein>
<reference evidence="2 3" key="1">
    <citation type="submission" date="2011-11" db="EMBL/GenBank/DDBJ databases">
        <title>The Genome Sequence of Fusarium oxysporum PHW815.</title>
        <authorList>
            <consortium name="The Broad Institute Genome Sequencing Platform"/>
            <person name="Ma L.-J."/>
            <person name="Gale L.R."/>
            <person name="Schwartz D.C."/>
            <person name="Zhou S."/>
            <person name="Corby-Kistler H."/>
            <person name="Young S.K."/>
            <person name="Zeng Q."/>
            <person name="Gargeya S."/>
            <person name="Fitzgerald M."/>
            <person name="Haas B."/>
            <person name="Abouelleil A."/>
            <person name="Alvarado L."/>
            <person name="Arachchi H.M."/>
            <person name="Berlin A."/>
            <person name="Brown A."/>
            <person name="Chapman S.B."/>
            <person name="Chen Z."/>
            <person name="Dunbar C."/>
            <person name="Freedman E."/>
            <person name="Gearin G."/>
            <person name="Goldberg J."/>
            <person name="Griggs A."/>
            <person name="Gujja S."/>
            <person name="Heiman D."/>
            <person name="Howarth C."/>
            <person name="Larson L."/>
            <person name="Lui A."/>
            <person name="MacDonald P.J.P."/>
            <person name="Montmayeur A."/>
            <person name="Murphy C."/>
            <person name="Neiman D."/>
            <person name="Pearson M."/>
            <person name="Priest M."/>
            <person name="Roberts A."/>
            <person name="Saif S."/>
            <person name="Shea T."/>
            <person name="Shenoy N."/>
            <person name="Sisk P."/>
            <person name="Stolte C."/>
            <person name="Sykes S."/>
            <person name="Wortman J."/>
            <person name="Nusbaum C."/>
            <person name="Birren B."/>
        </authorList>
    </citation>
    <scope>NUCLEOTIDE SEQUENCE [LARGE SCALE GENOMIC DNA]</scope>
    <source>
        <strain evidence="2 3">54005</strain>
    </source>
</reference>
<sequence length="255" mass="28311">MRTTPSAFSDTWCCTIDISRVSEEDRGKAQAGGVRQAIEEEMGSKEGQQSWRCAAVVRDVRNADRIKVICRDEAEMQLTKQTAEKTAIKGARVLRDQLFPVKVDGANRTAVLDLKGDILPGAMEALGKENEVTIAKIHWLSDKENGKTYGSMVIHVTKGADAKRLLEERWFHLAGESASTNVFEPRQGPVQCYKCWNTGHKAFACKKEQVCGRCAQQGHQHRQCQVAEPSCAICGEPHEAFSRNCRARAAQGDEY</sequence>
<evidence type="ECO:0000313" key="2">
    <source>
        <dbReference type="EMBL" id="EXK76246.1"/>
    </source>
</evidence>
<dbReference type="Gene3D" id="4.10.60.10">
    <property type="entry name" value="Zinc finger, CCHC-type"/>
    <property type="match status" value="1"/>
</dbReference>
<dbReference type="GO" id="GO:0008270">
    <property type="term" value="F:zinc ion binding"/>
    <property type="evidence" value="ECO:0007669"/>
    <property type="project" value="InterPro"/>
</dbReference>
<feature type="domain" description="CCHC-type" evidence="1">
    <location>
        <begin position="191"/>
        <end position="207"/>
    </location>
</feature>
<feature type="domain" description="CCHC-type" evidence="1">
    <location>
        <begin position="230"/>
        <end position="247"/>
    </location>
</feature>
<dbReference type="SUPFAM" id="SSF57756">
    <property type="entry name" value="Retrovirus zinc finger-like domains"/>
    <property type="match status" value="1"/>
</dbReference>
<dbReference type="GO" id="GO:0003676">
    <property type="term" value="F:nucleic acid binding"/>
    <property type="evidence" value="ECO:0007669"/>
    <property type="project" value="InterPro"/>
</dbReference>
<organism evidence="2 3">
    <name type="scientific">Fusarium oxysporum f. sp. raphani 54005</name>
    <dbReference type="NCBI Taxonomy" id="1089458"/>
    <lineage>
        <taxon>Eukaryota</taxon>
        <taxon>Fungi</taxon>
        <taxon>Dikarya</taxon>
        <taxon>Ascomycota</taxon>
        <taxon>Pezizomycotina</taxon>
        <taxon>Sordariomycetes</taxon>
        <taxon>Hypocreomycetidae</taxon>
        <taxon>Hypocreales</taxon>
        <taxon>Nectriaceae</taxon>
        <taxon>Fusarium</taxon>
        <taxon>Fusarium oxysporum species complex</taxon>
    </lineage>
</organism>
<gene>
    <name evidence="2" type="ORF">FOQG_19007</name>
</gene>
<evidence type="ECO:0000259" key="1">
    <source>
        <dbReference type="SMART" id="SM00343"/>
    </source>
</evidence>
<feature type="domain" description="CCHC-type" evidence="1">
    <location>
        <begin position="210"/>
        <end position="226"/>
    </location>
</feature>